<name>A0ACC2LS83_PERAE</name>
<evidence type="ECO:0000313" key="2">
    <source>
        <dbReference type="Proteomes" id="UP001234297"/>
    </source>
</evidence>
<proteinExistence type="predicted"/>
<reference evidence="1 2" key="1">
    <citation type="journal article" date="2022" name="Hortic Res">
        <title>A haplotype resolved chromosomal level avocado genome allows analysis of novel avocado genes.</title>
        <authorList>
            <person name="Nath O."/>
            <person name="Fletcher S.J."/>
            <person name="Hayward A."/>
            <person name="Shaw L.M."/>
            <person name="Masouleh A.K."/>
            <person name="Furtado A."/>
            <person name="Henry R.J."/>
            <person name="Mitter N."/>
        </authorList>
    </citation>
    <scope>NUCLEOTIDE SEQUENCE [LARGE SCALE GENOMIC DNA]</scope>
    <source>
        <strain evidence="2">cv. Hass</strain>
    </source>
</reference>
<evidence type="ECO:0000313" key="1">
    <source>
        <dbReference type="EMBL" id="KAJ8636048.1"/>
    </source>
</evidence>
<protein>
    <submittedName>
        <fullName evidence="1">Uncharacterized protein</fullName>
    </submittedName>
</protein>
<sequence length="82" mass="8738">MHFLIGAAVEFKGIVFALLMDMNALVACDLDASGILNAHWVLDELSELNMSYDMPSSSVGSILVPAHVPFPIDDEMGSGGNE</sequence>
<keyword evidence="2" id="KW-1185">Reference proteome</keyword>
<organism evidence="1 2">
    <name type="scientific">Persea americana</name>
    <name type="common">Avocado</name>
    <dbReference type="NCBI Taxonomy" id="3435"/>
    <lineage>
        <taxon>Eukaryota</taxon>
        <taxon>Viridiplantae</taxon>
        <taxon>Streptophyta</taxon>
        <taxon>Embryophyta</taxon>
        <taxon>Tracheophyta</taxon>
        <taxon>Spermatophyta</taxon>
        <taxon>Magnoliopsida</taxon>
        <taxon>Magnoliidae</taxon>
        <taxon>Laurales</taxon>
        <taxon>Lauraceae</taxon>
        <taxon>Persea</taxon>
    </lineage>
</organism>
<accession>A0ACC2LS83</accession>
<dbReference type="Proteomes" id="UP001234297">
    <property type="component" value="Chromosome 3"/>
</dbReference>
<comment type="caution">
    <text evidence="1">The sequence shown here is derived from an EMBL/GenBank/DDBJ whole genome shotgun (WGS) entry which is preliminary data.</text>
</comment>
<dbReference type="EMBL" id="CM056811">
    <property type="protein sequence ID" value="KAJ8636048.1"/>
    <property type="molecule type" value="Genomic_DNA"/>
</dbReference>
<gene>
    <name evidence="1" type="ORF">MRB53_010315</name>
</gene>